<dbReference type="SUPFAM" id="SSF53067">
    <property type="entry name" value="Actin-like ATPase domain"/>
    <property type="match status" value="2"/>
</dbReference>
<evidence type="ECO:0000256" key="1">
    <source>
        <dbReference type="RuleBase" id="RU000487"/>
    </source>
</evidence>
<reference evidence="4" key="1">
    <citation type="submission" date="2023-03" db="EMBL/GenBank/DDBJ databases">
        <title>Mating type loci evolution in Malassezia.</title>
        <authorList>
            <person name="Coelho M.A."/>
        </authorList>
    </citation>
    <scope>NUCLEOTIDE SEQUENCE</scope>
    <source>
        <strain evidence="4">CBS 9431</strain>
    </source>
</reference>
<evidence type="ECO:0000256" key="3">
    <source>
        <dbReference type="SAM" id="MobiDB-lite"/>
    </source>
</evidence>
<feature type="compositionally biased region" description="Polar residues" evidence="3">
    <location>
        <begin position="454"/>
        <end position="474"/>
    </location>
</feature>
<organism evidence="4 5">
    <name type="scientific">Malassezia japonica</name>
    <dbReference type="NCBI Taxonomy" id="223818"/>
    <lineage>
        <taxon>Eukaryota</taxon>
        <taxon>Fungi</taxon>
        <taxon>Dikarya</taxon>
        <taxon>Basidiomycota</taxon>
        <taxon>Ustilaginomycotina</taxon>
        <taxon>Malasseziomycetes</taxon>
        <taxon>Malasseziales</taxon>
        <taxon>Malasseziaceae</taxon>
        <taxon>Malassezia</taxon>
    </lineage>
</organism>
<dbReference type="InterPro" id="IPR043129">
    <property type="entry name" value="ATPase_NBD"/>
</dbReference>
<dbReference type="Gene3D" id="3.90.640.10">
    <property type="entry name" value="Actin, Chain A, domain 4"/>
    <property type="match status" value="2"/>
</dbReference>
<sequence>MSFTPALEVTEWPTPQPVAGLSNYRDSVHWSQHAPILIDNGSSELRAGFATCEGDEAPIACDNIVSRFKDRKRGTNVVLCGSDCYVDSQSRAAMKSAFDGDIVCGFDSMTLCNPEYSRSQMNEILFEAYNVPSVNYGLDALFAAYANGVHEDGLVVSAGRNTTLVVPMVAGRGVLDNAKRLAWGGALGADFLHRLLQLKYPNLPQKITSFESQTMLENLSYVSADYESEIRSLQVPENLAKMDKVVQLPYVPPERKEKTQEELDKIAERKRAAGQRLIEQTRMMREEKALQNENDLKYYTLLKEWKEKESPEEYLKRLEDEGFDTEQEFEKTLKRVEAAVKRNRGEEDEDEEEKKPPSFPLIDVPDGELDEEGVKEKRRQRLLKAGYDARVRARAEKAEEERLQAEAEARELQEQRENPGQWLDKIRKQHQDALSRIQERKRLRETLPDRKSAAAQQRMKSITALASENNATGTQRRRKRGDDEDTFGADDSDWSVYRTINDGAGEEEDREAFAQLEALEQKLLEHDVAFTDENTYAALQAKKTLLTTTYLRGFEPAWDPNDGAQYHQVHLNVERIRVPEISWQPIIAGVDQAGVTELSRHVLQAFDEPVRMRMAKNVLVAGRYSLLPGFDQRLQSGLRSILAPNAPLSVRRAQSARFDPWRGMRRWVVEQPEAFRASSVSRAEYEEKGSGWFKEHGLSACWQP</sequence>
<dbReference type="SMART" id="SM00268">
    <property type="entry name" value="ACTIN"/>
    <property type="match status" value="1"/>
</dbReference>
<proteinExistence type="inferred from homology"/>
<dbReference type="RefSeq" id="XP_060124239.1">
    <property type="nucleotide sequence ID" value="XM_060268256.1"/>
</dbReference>
<feature type="region of interest" description="Disordered" evidence="3">
    <location>
        <begin position="443"/>
        <end position="492"/>
    </location>
</feature>
<dbReference type="Gene3D" id="3.30.420.40">
    <property type="match status" value="4"/>
</dbReference>
<protein>
    <submittedName>
        <fullName evidence="4">Nuclear actin-protein involved in chromatin remodeling</fullName>
    </submittedName>
</protein>
<gene>
    <name evidence="4" type="primary">ARP5</name>
    <name evidence="4" type="ORF">MJAP1_004339</name>
</gene>
<evidence type="ECO:0000313" key="5">
    <source>
        <dbReference type="Proteomes" id="UP001217754"/>
    </source>
</evidence>
<dbReference type="GeneID" id="85227990"/>
<feature type="compositionally biased region" description="Acidic residues" evidence="3">
    <location>
        <begin position="483"/>
        <end position="492"/>
    </location>
</feature>
<dbReference type="PANTHER" id="PTHR11937">
    <property type="entry name" value="ACTIN"/>
    <property type="match status" value="1"/>
</dbReference>
<dbReference type="EMBL" id="CP119966">
    <property type="protein sequence ID" value="WFD41342.1"/>
    <property type="molecule type" value="Genomic_DNA"/>
</dbReference>
<keyword evidence="5" id="KW-1185">Reference proteome</keyword>
<comment type="similarity">
    <text evidence="1">Belongs to the actin family.</text>
</comment>
<dbReference type="FunFam" id="3.30.420.40:FF:000058">
    <property type="entry name" value="Putative actin-related protein 5"/>
    <property type="match status" value="1"/>
</dbReference>
<accession>A0AAF0F6A8</accession>
<dbReference type="Proteomes" id="UP001217754">
    <property type="component" value="Chromosome 9"/>
</dbReference>
<evidence type="ECO:0000313" key="4">
    <source>
        <dbReference type="EMBL" id="WFD41342.1"/>
    </source>
</evidence>
<name>A0AAF0F6A8_9BASI</name>
<dbReference type="Pfam" id="PF00022">
    <property type="entry name" value="Actin"/>
    <property type="match status" value="2"/>
</dbReference>
<feature type="coiled-coil region" evidence="2">
    <location>
        <begin position="388"/>
        <end position="418"/>
    </location>
</feature>
<feature type="region of interest" description="Disordered" evidence="3">
    <location>
        <begin position="341"/>
        <end position="375"/>
    </location>
</feature>
<evidence type="ECO:0000256" key="2">
    <source>
        <dbReference type="SAM" id="Coils"/>
    </source>
</evidence>
<keyword evidence="2" id="KW-0175">Coiled coil</keyword>
<dbReference type="InterPro" id="IPR004000">
    <property type="entry name" value="Actin"/>
</dbReference>
<dbReference type="AlphaFoldDB" id="A0AAF0F6A8"/>
<feature type="compositionally biased region" description="Basic and acidic residues" evidence="3">
    <location>
        <begin position="443"/>
        <end position="452"/>
    </location>
</feature>